<organism evidence="1 2">
    <name type="scientific">Sphingomonas jinjuensis</name>
    <dbReference type="NCBI Taxonomy" id="535907"/>
    <lineage>
        <taxon>Bacteria</taxon>
        <taxon>Pseudomonadati</taxon>
        <taxon>Pseudomonadota</taxon>
        <taxon>Alphaproteobacteria</taxon>
        <taxon>Sphingomonadales</taxon>
        <taxon>Sphingomonadaceae</taxon>
        <taxon>Sphingomonas</taxon>
    </lineage>
</organism>
<dbReference type="RefSeq" id="WP_246346846.1">
    <property type="nucleotide sequence ID" value="NZ_JACIEV010000002.1"/>
</dbReference>
<gene>
    <name evidence="1" type="ORF">GGQ80_000729</name>
</gene>
<reference evidence="1 2" key="1">
    <citation type="submission" date="2020-08" db="EMBL/GenBank/DDBJ databases">
        <title>Genomic Encyclopedia of Type Strains, Phase IV (KMG-IV): sequencing the most valuable type-strain genomes for metagenomic binning, comparative biology and taxonomic classification.</title>
        <authorList>
            <person name="Goeker M."/>
        </authorList>
    </citation>
    <scope>NUCLEOTIDE SEQUENCE [LARGE SCALE GENOMIC DNA]</scope>
    <source>
        <strain evidence="1 2">YC6723</strain>
    </source>
</reference>
<evidence type="ECO:0000313" key="1">
    <source>
        <dbReference type="EMBL" id="MBB4152841.1"/>
    </source>
</evidence>
<comment type="caution">
    <text evidence="1">The sequence shown here is derived from an EMBL/GenBank/DDBJ whole genome shotgun (WGS) entry which is preliminary data.</text>
</comment>
<proteinExistence type="predicted"/>
<name>A0A840F8H9_9SPHN</name>
<dbReference type="Proteomes" id="UP000529795">
    <property type="component" value="Unassembled WGS sequence"/>
</dbReference>
<dbReference type="AlphaFoldDB" id="A0A840F8H9"/>
<dbReference type="EMBL" id="JACIEV010000002">
    <property type="protein sequence ID" value="MBB4152841.1"/>
    <property type="molecule type" value="Genomic_DNA"/>
</dbReference>
<keyword evidence="2" id="KW-1185">Reference proteome</keyword>
<sequence length="82" mass="9727">MPFTVAFMVVSIVLISMIGKVLTARYRALGEQQHRTVESADTMRLREEVRNMRERIQVLERVITDNHQSTDLDREIERLRDR</sequence>
<dbReference type="GO" id="GO:0051301">
    <property type="term" value="P:cell division"/>
    <property type="evidence" value="ECO:0007669"/>
    <property type="project" value="UniProtKB-KW"/>
</dbReference>
<keyword evidence="1" id="KW-0132">Cell division</keyword>
<evidence type="ECO:0000313" key="2">
    <source>
        <dbReference type="Proteomes" id="UP000529795"/>
    </source>
</evidence>
<protein>
    <submittedName>
        <fullName evidence="1">Cell division protein FtsB</fullName>
    </submittedName>
</protein>
<keyword evidence="1" id="KW-0131">Cell cycle</keyword>
<accession>A0A840F8H9</accession>